<evidence type="ECO:0000259" key="3">
    <source>
        <dbReference type="Pfam" id="PF00278"/>
    </source>
</evidence>
<evidence type="ECO:0000313" key="5">
    <source>
        <dbReference type="EMBL" id="ADY41886.1"/>
    </source>
</evidence>
<comment type="similarity">
    <text evidence="1">Belongs to the Orn/Lys/Arg decarboxylase class-II family.</text>
</comment>
<dbReference type="SUPFAM" id="SSF50621">
    <property type="entry name" value="Alanine racemase C-terminal domain-like"/>
    <property type="match status" value="1"/>
</dbReference>
<dbReference type="AlphaFoldDB" id="F1KVI2"/>
<sequence length="510" mass="56417">MAHVLSRVPCDAFSKARRYDVTSYQNRLPSIRSELFANTPITVFGDEREALSVARDLAEMKTAQGDNYPFYVMDMGRLENLLNAWREHMPRVQPFYSLRCNADPVLLRLLVEQPDVGFCCTNRVELNMAVELAGRERVLYANPLWTRGSVRHAREMGIELLLFESREDLLRMHAAYPEASLVLRVCMNAPVSEGSMRVGCELMGEAPELLSMAADLGVKVVGISFSIGAGACSLGIYAYAIAQACRLFGVAASLGHDLCVLDIGGGFPCGSPTRGPSFSQVAATISASLDEYFPESSFGHVRIIAEPGRYFAASVFSLITNIIDKRAVDASVVTNDVFDSGTAGFVYQTNEGFFGSFGCRLTAFCEPKCRPLVECVHDVSADNYTYATILGPTLSNNVDIVQPVARLPQMQIGEWLLWDDMGAYSMGNRETLGEDGQPSPTIYYFVDDERWQHMSRPSTPERVADVDGSSHKREGTEVEVDSHSMESMESESAVIDDEPYWPNLEQWLTD</sequence>
<dbReference type="EMBL" id="JI166576">
    <property type="protein sequence ID" value="ADY41886.1"/>
    <property type="molecule type" value="mRNA"/>
</dbReference>
<dbReference type="InterPro" id="IPR000183">
    <property type="entry name" value="Orn/DAP/Arg_de-COase"/>
</dbReference>
<dbReference type="Pfam" id="PF02784">
    <property type="entry name" value="Orn_Arg_deC_N"/>
    <property type="match status" value="1"/>
</dbReference>
<dbReference type="InterPro" id="IPR022643">
    <property type="entry name" value="De-COase2_C"/>
</dbReference>
<feature type="region of interest" description="Disordered" evidence="2">
    <location>
        <begin position="455"/>
        <end position="501"/>
    </location>
</feature>
<evidence type="ECO:0000256" key="1">
    <source>
        <dbReference type="RuleBase" id="RU003737"/>
    </source>
</evidence>
<dbReference type="InterPro" id="IPR029066">
    <property type="entry name" value="PLP-binding_barrel"/>
</dbReference>
<evidence type="ECO:0000256" key="2">
    <source>
        <dbReference type="SAM" id="MobiDB-lite"/>
    </source>
</evidence>
<reference evidence="5" key="1">
    <citation type="journal article" date="2011" name="Genome Res.">
        <title>Deep small RNA sequencing from the nematode Ascaris reveals conservation, functional diversification, and novel developmental profiles.</title>
        <authorList>
            <person name="Wang J."/>
            <person name="Czech B."/>
            <person name="Crunk A."/>
            <person name="Wallace A."/>
            <person name="Mitreva M."/>
            <person name="Hannon G.J."/>
            <person name="Davis R.E."/>
        </authorList>
    </citation>
    <scope>NUCLEOTIDE SEQUENCE</scope>
</reference>
<dbReference type="PROSITE" id="PS00879">
    <property type="entry name" value="ODR_DC_2_2"/>
    <property type="match status" value="1"/>
</dbReference>
<dbReference type="PANTHER" id="PTHR11482:SF56">
    <property type="entry name" value="ANTIZYME INHIBITOR 1"/>
    <property type="match status" value="1"/>
</dbReference>
<dbReference type="PRINTS" id="PR01182">
    <property type="entry name" value="ORNDCRBXLASE"/>
</dbReference>
<feature type="domain" description="Orn/DAP/Arg decarboxylase 2 C-terminal" evidence="3">
    <location>
        <begin position="70"/>
        <end position="422"/>
    </location>
</feature>
<feature type="domain" description="Orn/DAP/Arg decarboxylase 2 N-terminal" evidence="4">
    <location>
        <begin position="77"/>
        <end position="313"/>
    </location>
</feature>
<dbReference type="PANTHER" id="PTHR11482">
    <property type="entry name" value="ARGININE/DIAMINOPIMELATE/ORNITHINE DECARBOXYLASE"/>
    <property type="match status" value="1"/>
</dbReference>
<accession>F1KVI2</accession>
<evidence type="ECO:0000259" key="4">
    <source>
        <dbReference type="Pfam" id="PF02784"/>
    </source>
</evidence>
<dbReference type="GO" id="GO:0006596">
    <property type="term" value="P:polyamine biosynthetic process"/>
    <property type="evidence" value="ECO:0007669"/>
    <property type="project" value="InterPro"/>
</dbReference>
<dbReference type="Gene3D" id="2.40.37.10">
    <property type="entry name" value="Lyase, Ornithine Decarboxylase, Chain A, domain 1"/>
    <property type="match status" value="1"/>
</dbReference>
<feature type="compositionally biased region" description="Basic and acidic residues" evidence="2">
    <location>
        <begin position="462"/>
        <end position="486"/>
    </location>
</feature>
<dbReference type="Gene3D" id="3.20.20.10">
    <property type="entry name" value="Alanine racemase"/>
    <property type="match status" value="1"/>
</dbReference>
<name>F1KVI2_ASCSU</name>
<organism evidence="5">
    <name type="scientific">Ascaris suum</name>
    <name type="common">Pig roundworm</name>
    <name type="synonym">Ascaris lumbricoides</name>
    <dbReference type="NCBI Taxonomy" id="6253"/>
    <lineage>
        <taxon>Eukaryota</taxon>
        <taxon>Metazoa</taxon>
        <taxon>Ecdysozoa</taxon>
        <taxon>Nematoda</taxon>
        <taxon>Chromadorea</taxon>
        <taxon>Rhabditida</taxon>
        <taxon>Spirurina</taxon>
        <taxon>Ascaridomorpha</taxon>
        <taxon>Ascaridoidea</taxon>
        <taxon>Ascarididae</taxon>
        <taxon>Ascaris</taxon>
    </lineage>
</organism>
<dbReference type="GO" id="GO:0003824">
    <property type="term" value="F:catalytic activity"/>
    <property type="evidence" value="ECO:0007669"/>
    <property type="project" value="InterPro"/>
</dbReference>
<dbReference type="Pfam" id="PF00278">
    <property type="entry name" value="Orn_DAP_Arg_deC"/>
    <property type="match status" value="1"/>
</dbReference>
<dbReference type="PRINTS" id="PR01179">
    <property type="entry name" value="ODADCRBXLASE"/>
</dbReference>
<proteinExistence type="evidence at transcript level"/>
<dbReference type="InterPro" id="IPR022644">
    <property type="entry name" value="De-COase2_N"/>
</dbReference>
<protein>
    <submittedName>
        <fullName evidence="5">Ornithine decarboxylase</fullName>
    </submittedName>
</protein>
<dbReference type="SUPFAM" id="SSF51419">
    <property type="entry name" value="PLP-binding barrel"/>
    <property type="match status" value="1"/>
</dbReference>
<dbReference type="InterPro" id="IPR002433">
    <property type="entry name" value="Orn_de-COase"/>
</dbReference>
<dbReference type="InterPro" id="IPR022657">
    <property type="entry name" value="De-COase2_CS"/>
</dbReference>
<dbReference type="InterPro" id="IPR009006">
    <property type="entry name" value="Ala_racemase/Decarboxylase_C"/>
</dbReference>